<dbReference type="STRING" id="53346.A5802_001228"/>
<dbReference type="InterPro" id="IPR011889">
    <property type="entry name" value="Liste_lipo_26"/>
</dbReference>
<feature type="compositionally biased region" description="Low complexity" evidence="5">
    <location>
        <begin position="949"/>
        <end position="960"/>
    </location>
</feature>
<comment type="caution">
    <text evidence="8">The sequence shown here is derived from an EMBL/GenBank/DDBJ whole genome shotgun (WGS) entry which is preliminary data.</text>
</comment>
<evidence type="ECO:0000256" key="6">
    <source>
        <dbReference type="SAM" id="Phobius"/>
    </source>
</evidence>
<keyword evidence="6" id="KW-0812">Transmembrane</keyword>
<dbReference type="SUPFAM" id="SSF52058">
    <property type="entry name" value="L domain-like"/>
    <property type="match status" value="1"/>
</dbReference>
<feature type="compositionally biased region" description="Polar residues" evidence="5">
    <location>
        <begin position="64"/>
        <end position="73"/>
    </location>
</feature>
<dbReference type="NCBIfam" id="TIGR02167">
    <property type="entry name" value="Liste_lipo_26"/>
    <property type="match status" value="11"/>
</dbReference>
<evidence type="ECO:0000256" key="3">
    <source>
        <dbReference type="ARBA" id="ARBA00022729"/>
    </source>
</evidence>
<dbReference type="Proteomes" id="UP000189299">
    <property type="component" value="Unassembled WGS sequence"/>
</dbReference>
<keyword evidence="6" id="KW-1133">Transmembrane helix</keyword>
<dbReference type="InterPro" id="IPR032675">
    <property type="entry name" value="LRR_dom_sf"/>
</dbReference>
<dbReference type="PROSITE" id="PS50847">
    <property type="entry name" value="GRAM_POS_ANCHORING"/>
    <property type="match status" value="1"/>
</dbReference>
<accession>A0A1V2UJD1</accession>
<name>A0A1V2UJD1_ENTMU</name>
<dbReference type="OrthoDB" id="2323731at2"/>
<keyword evidence="4" id="KW-0572">Peptidoglycan-anchor</keyword>
<dbReference type="Pfam" id="PF03382">
    <property type="entry name" value="DUF285"/>
    <property type="match status" value="3"/>
</dbReference>
<evidence type="ECO:0000256" key="4">
    <source>
        <dbReference type="ARBA" id="ARBA00023088"/>
    </source>
</evidence>
<dbReference type="InterPro" id="IPR022038">
    <property type="entry name" value="Ig-like_bact"/>
</dbReference>
<organism evidence="8 9">
    <name type="scientific">Enterococcus mundtii</name>
    <dbReference type="NCBI Taxonomy" id="53346"/>
    <lineage>
        <taxon>Bacteria</taxon>
        <taxon>Bacillati</taxon>
        <taxon>Bacillota</taxon>
        <taxon>Bacilli</taxon>
        <taxon>Lactobacillales</taxon>
        <taxon>Enterococcaceae</taxon>
        <taxon>Enterococcus</taxon>
    </lineage>
</organism>
<dbReference type="InterPro" id="IPR019931">
    <property type="entry name" value="LPXTG_anchor"/>
</dbReference>
<dbReference type="AlphaFoldDB" id="A0A1V2UJD1"/>
<dbReference type="InterPro" id="IPR005046">
    <property type="entry name" value="DUF285"/>
</dbReference>
<keyword evidence="6" id="KW-0472">Membrane</keyword>
<dbReference type="Gene3D" id="2.60.40.10">
    <property type="entry name" value="Immunoglobulins"/>
    <property type="match status" value="5"/>
</dbReference>
<feature type="region of interest" description="Disordered" evidence="5">
    <location>
        <begin position="59"/>
        <end position="128"/>
    </location>
</feature>
<dbReference type="Gene3D" id="3.80.10.10">
    <property type="entry name" value="Ribonuclease Inhibitor"/>
    <property type="match status" value="2"/>
</dbReference>
<feature type="compositionally biased region" description="Polar residues" evidence="5">
    <location>
        <begin position="97"/>
        <end position="118"/>
    </location>
</feature>
<dbReference type="RefSeq" id="WP_077151443.1">
    <property type="nucleotide sequence ID" value="NZ_CABMMO010000005.1"/>
</dbReference>
<keyword evidence="1" id="KW-0134">Cell wall</keyword>
<dbReference type="PANTHER" id="PTHR24373:SF275">
    <property type="entry name" value="TIR DOMAIN-CONTAINING PROTEIN"/>
    <property type="match status" value="1"/>
</dbReference>
<feature type="compositionally biased region" description="Gly residues" evidence="5">
    <location>
        <begin position="934"/>
        <end position="945"/>
    </location>
</feature>
<feature type="region of interest" description="Disordered" evidence="5">
    <location>
        <begin position="925"/>
        <end position="971"/>
    </location>
</feature>
<evidence type="ECO:0000313" key="8">
    <source>
        <dbReference type="EMBL" id="ONN43454.1"/>
    </source>
</evidence>
<keyword evidence="2" id="KW-0964">Secreted</keyword>
<protein>
    <recommendedName>
        <fullName evidence="7">Gram-positive cocci surface proteins LPxTG domain-containing protein</fullName>
    </recommendedName>
</protein>
<feature type="transmembrane region" description="Helical" evidence="6">
    <location>
        <begin position="978"/>
        <end position="997"/>
    </location>
</feature>
<feature type="domain" description="Gram-positive cocci surface proteins LPxTG" evidence="7">
    <location>
        <begin position="970"/>
        <end position="1005"/>
    </location>
</feature>
<evidence type="ECO:0000256" key="1">
    <source>
        <dbReference type="ARBA" id="ARBA00022512"/>
    </source>
</evidence>
<keyword evidence="3" id="KW-0732">Signal</keyword>
<proteinExistence type="predicted"/>
<sequence>MDHRKIVKMTASMLLLMNASQQSITTFADHLDSGQMTEELVNSTIEEPTENNLMETAENEAMDEQQTSETPESPATAPSEVPTEPTTETTPDGNAELEQSTVDSTVPTTVEQDVTDVSSEPVIPDPNAKTEDVEIQAIEDQLASGVFGSSPWRIDQEGILYIDAGTLGETTSAARAPWFPHRSLIKKIVLTGPVVANTESLGLFFDMNQLTTIENLSNLDTSQVTNMDYFFAWCQQLTSLDLTAFDTQNVRSMNYMFNGVSSVSTLDLSNFNTANVTEMSHIFYGMSGLTSLDLSSFNTMNVSNMSYMFYDCSALTTLDVTGFQTANVTNFSHMFRGCSGLAQLDLSSFVTSQATEMSFMFHGCSGLQALDVTHFDTSNVMYMHYMFHGCSGLTELDVSRFDTTNVTSMYYMFFGCSGLTALDVTNFSTTNVTTMSFMFAECLNLEAIDVSGFDTENLRFMRGMFRNCKKITELDLSHFKTGKVQLQQEMFAGTTSLSKISLGIQFYSLTDTNIPELLATEEHTGYWQNVGSGTEDVPLGEYVLSSSSLMTTYQNSMADTYVWQPIASESIRAMDSTIYVGDSWEPIDNFVLATDPNGESIPFDESMVTGTVDTTTAGVYPVTYTNGSASQQINVTVEESQETLKVTDSTIIVGDAWTPSDNFVSATDKTGEAVAFDENMVSGEVDTTQVGEYKITYTFGRLSREITVTVIASQEAIKAIDSRIHTGDVWHPSDNFISATNRAGDTLPFDESMVSGTVDTGRTGNFIITYTNGEASQKITVTVVENRETIQAKNGSIYVGDKWAPSDQFVSATNKDGEMIVFDESMVSGTVDTTKAGDYPLTYTNGRATEEVVVVVKENGETIVTKDLQLYIGDTWDPSDGFVSATNREGFTLAFDQNMVSGDVDTNKEGTYTITYTNGSVSETSQVTVSKRGTAGGNANTGGGNTQQKKTANTSATSKKQVQGNAAKNLPKTGEIRSSATVLGFALVGGAIGTYIYKKKKNRKD</sequence>
<dbReference type="EMBL" id="MSTR01000005">
    <property type="protein sequence ID" value="ONN43454.1"/>
    <property type="molecule type" value="Genomic_DNA"/>
</dbReference>
<feature type="compositionally biased region" description="Low complexity" evidence="5">
    <location>
        <begin position="74"/>
        <end position="91"/>
    </location>
</feature>
<gene>
    <name evidence="8" type="ORF">BTN92_06355</name>
</gene>
<evidence type="ECO:0000259" key="7">
    <source>
        <dbReference type="PROSITE" id="PS50847"/>
    </source>
</evidence>
<dbReference type="InterPro" id="IPR050328">
    <property type="entry name" value="Dev_Immune_Receptor"/>
</dbReference>
<reference evidence="8 9" key="1">
    <citation type="submission" date="2016-12" db="EMBL/GenBank/DDBJ databases">
        <authorList>
            <person name="Song W.-J."/>
            <person name="Kurnit D.M."/>
        </authorList>
    </citation>
    <scope>NUCLEOTIDE SEQUENCE [LARGE SCALE GENOMIC DNA]</scope>
    <source>
        <strain evidence="8 9">CGB1038-1_S1</strain>
    </source>
</reference>
<evidence type="ECO:0000256" key="2">
    <source>
        <dbReference type="ARBA" id="ARBA00022525"/>
    </source>
</evidence>
<evidence type="ECO:0000256" key="5">
    <source>
        <dbReference type="SAM" id="MobiDB-lite"/>
    </source>
</evidence>
<dbReference type="NCBIfam" id="TIGR01167">
    <property type="entry name" value="LPXTG_anchor"/>
    <property type="match status" value="1"/>
</dbReference>
<evidence type="ECO:0000313" key="9">
    <source>
        <dbReference type="Proteomes" id="UP000189299"/>
    </source>
</evidence>
<dbReference type="PANTHER" id="PTHR24373">
    <property type="entry name" value="SLIT RELATED LEUCINE-RICH REPEAT NEURONAL PROTEIN"/>
    <property type="match status" value="1"/>
</dbReference>
<dbReference type="Pfam" id="PF07523">
    <property type="entry name" value="Big_3"/>
    <property type="match status" value="5"/>
</dbReference>
<dbReference type="InterPro" id="IPR013783">
    <property type="entry name" value="Ig-like_fold"/>
</dbReference>